<evidence type="ECO:0000313" key="1">
    <source>
        <dbReference type="EMBL" id="MBI6871347.1"/>
    </source>
</evidence>
<proteinExistence type="predicted"/>
<organism evidence="1 2">
    <name type="scientific">Clostridium aciditolerans</name>
    <dbReference type="NCBI Taxonomy" id="339861"/>
    <lineage>
        <taxon>Bacteria</taxon>
        <taxon>Bacillati</taxon>
        <taxon>Bacillota</taxon>
        <taxon>Clostridia</taxon>
        <taxon>Eubacteriales</taxon>
        <taxon>Clostridiaceae</taxon>
        <taxon>Clostridium</taxon>
    </lineage>
</organism>
<keyword evidence="2" id="KW-1185">Reference proteome</keyword>
<reference evidence="1" key="1">
    <citation type="submission" date="2020-12" db="EMBL/GenBank/DDBJ databases">
        <title>Clostridium thailandense sp. nov., a novel acetogenic bacterium isolated from peat land soil in Thailand.</title>
        <authorList>
            <person name="Chaikitkaew S."/>
            <person name="Birkeland N.K."/>
        </authorList>
    </citation>
    <scope>NUCLEOTIDE SEQUENCE</scope>
    <source>
        <strain evidence="1">DSM 17425</strain>
    </source>
</reference>
<comment type="caution">
    <text evidence="1">The sequence shown here is derived from an EMBL/GenBank/DDBJ whole genome shotgun (WGS) entry which is preliminary data.</text>
</comment>
<protein>
    <submittedName>
        <fullName evidence="1">Uncharacterized protein</fullName>
    </submittedName>
</protein>
<accession>A0A934M1R1</accession>
<name>A0A934M1R1_9CLOT</name>
<dbReference type="AlphaFoldDB" id="A0A934M1R1"/>
<gene>
    <name evidence="1" type="ORF">I6U51_01335</name>
</gene>
<dbReference type="RefSeq" id="WP_211140812.1">
    <property type="nucleotide sequence ID" value="NZ_JAEEGB010000003.1"/>
</dbReference>
<evidence type="ECO:0000313" key="2">
    <source>
        <dbReference type="Proteomes" id="UP000622687"/>
    </source>
</evidence>
<dbReference type="Proteomes" id="UP000622687">
    <property type="component" value="Unassembled WGS sequence"/>
</dbReference>
<dbReference type="EMBL" id="JAEEGB010000003">
    <property type="protein sequence ID" value="MBI6871347.1"/>
    <property type="molecule type" value="Genomic_DNA"/>
</dbReference>
<sequence length="199" mass="23736">MIIQADKEKILEEFLEKYVVDRWVNKFLEIDEMYKSDKDDIEKNLISAFDEVCRKAICLQGKQLKGEIKYIYFSLLRTSILENRGEYRVDLYDEDWFLDKEECSINIDLNFIFDSIFKQREELKEKKKVYGKNITDMDIENVMLKEIDKYHILAVEFLKGMIGKFIETSSYGEMKKTEDIMILAGEYMDATEAIYPEKE</sequence>